<dbReference type="Pfam" id="PF17919">
    <property type="entry name" value="RT_RNaseH_2"/>
    <property type="match status" value="1"/>
</dbReference>
<gene>
    <name evidence="5" type="primary">LOC116193637</name>
</gene>
<dbReference type="PANTHER" id="PTHR37984:SF5">
    <property type="entry name" value="PROTEIN NYNRIN-LIKE"/>
    <property type="match status" value="1"/>
</dbReference>
<dbReference type="InterPro" id="IPR050951">
    <property type="entry name" value="Retrovirus_Pol_polyprotein"/>
</dbReference>
<evidence type="ECO:0000259" key="2">
    <source>
        <dbReference type="Pfam" id="PF17919"/>
    </source>
</evidence>
<name>A0A6P8C6Y6_PUNGR</name>
<proteinExistence type="predicted"/>
<dbReference type="OrthoDB" id="407598at2759"/>
<reference evidence="5" key="2">
    <citation type="submission" date="2025-08" db="UniProtKB">
        <authorList>
            <consortium name="RefSeq"/>
        </authorList>
    </citation>
    <scope>IDENTIFICATION</scope>
    <source>
        <tissue evidence="5">Leaf</tissue>
    </source>
</reference>
<evidence type="ECO:0000313" key="4">
    <source>
        <dbReference type="Proteomes" id="UP000515151"/>
    </source>
</evidence>
<evidence type="ECO:0000259" key="3">
    <source>
        <dbReference type="Pfam" id="PF17921"/>
    </source>
</evidence>
<sequence>MASKVLFLGCVVSGKGLKAFHPSLQHNYGAYDRLHEGWKVRMDGGSGEVGIGAILSQNNRPVAYFSEKLSGAKLKYNTYDVEFYAVRFTFVVKHKSGVTNRVADALSRRSNFLVSLRIEVPGFDCLHDLLEPNPYFSNVLGKVRAGEKSELLLHDGFLFKGNQLCIPDCSLCLKIIKELHGEGHVERDRTLLLVQGLYFWPTIHKEIEKYMQRCRVYNMSKGTATNAGLYMPLLVPAQP</sequence>
<dbReference type="AlphaFoldDB" id="A0A6P8C6Y6"/>
<dbReference type="PANTHER" id="PTHR37984">
    <property type="entry name" value="PROTEIN CBG26694"/>
    <property type="match status" value="1"/>
</dbReference>
<dbReference type="InterPro" id="IPR041588">
    <property type="entry name" value="Integrase_H2C2"/>
</dbReference>
<reference evidence="4" key="1">
    <citation type="journal article" date="2020" name="Plant Biotechnol. J.">
        <title>The pomegranate (Punica granatum L.) draft genome dissects genetic divergence between soft- and hard-seeded cultivars.</title>
        <authorList>
            <person name="Luo X."/>
            <person name="Li H."/>
            <person name="Wu Z."/>
            <person name="Yao W."/>
            <person name="Zhao P."/>
            <person name="Cao D."/>
            <person name="Yu H."/>
            <person name="Li K."/>
            <person name="Poudel K."/>
            <person name="Zhao D."/>
            <person name="Zhang F."/>
            <person name="Xia X."/>
            <person name="Chen L."/>
            <person name="Wang Q."/>
            <person name="Jing D."/>
            <person name="Cao S."/>
        </authorList>
    </citation>
    <scope>NUCLEOTIDE SEQUENCE [LARGE SCALE GENOMIC DNA]</scope>
    <source>
        <strain evidence="4">cv. Tunisia</strain>
    </source>
</reference>
<dbReference type="GO" id="GO:0003824">
    <property type="term" value="F:catalytic activity"/>
    <property type="evidence" value="ECO:0007669"/>
    <property type="project" value="UniProtKB-KW"/>
</dbReference>
<organism evidence="4 5">
    <name type="scientific">Punica granatum</name>
    <name type="common">Pomegranate</name>
    <dbReference type="NCBI Taxonomy" id="22663"/>
    <lineage>
        <taxon>Eukaryota</taxon>
        <taxon>Viridiplantae</taxon>
        <taxon>Streptophyta</taxon>
        <taxon>Embryophyta</taxon>
        <taxon>Tracheophyta</taxon>
        <taxon>Spermatophyta</taxon>
        <taxon>Magnoliopsida</taxon>
        <taxon>eudicotyledons</taxon>
        <taxon>Gunneridae</taxon>
        <taxon>Pentapetalae</taxon>
        <taxon>rosids</taxon>
        <taxon>malvids</taxon>
        <taxon>Myrtales</taxon>
        <taxon>Lythraceae</taxon>
        <taxon>Punica</taxon>
    </lineage>
</organism>
<dbReference type="InterPro" id="IPR043502">
    <property type="entry name" value="DNA/RNA_pol_sf"/>
</dbReference>
<keyword evidence="1" id="KW-0511">Multifunctional enzyme</keyword>
<accession>A0A6P8C6Y6</accession>
<dbReference type="Proteomes" id="UP000515151">
    <property type="component" value="Chromosome 2"/>
</dbReference>
<feature type="domain" description="Reverse transcriptase/retrotransposon-derived protein RNase H-like" evidence="2">
    <location>
        <begin position="46"/>
        <end position="90"/>
    </location>
</feature>
<dbReference type="GeneID" id="116193637"/>
<dbReference type="InterPro" id="IPR041577">
    <property type="entry name" value="RT_RNaseH_2"/>
</dbReference>
<dbReference type="Gene3D" id="1.10.340.70">
    <property type="match status" value="1"/>
</dbReference>
<keyword evidence="4" id="KW-1185">Reference proteome</keyword>
<dbReference type="SUPFAM" id="SSF56672">
    <property type="entry name" value="DNA/RNA polymerases"/>
    <property type="match status" value="1"/>
</dbReference>
<dbReference type="RefSeq" id="XP_031378239.1">
    <property type="nucleotide sequence ID" value="XM_031522379.1"/>
</dbReference>
<dbReference type="Pfam" id="PF17921">
    <property type="entry name" value="Integrase_H2C2"/>
    <property type="match status" value="1"/>
</dbReference>
<evidence type="ECO:0000313" key="5">
    <source>
        <dbReference type="RefSeq" id="XP_031378239.1"/>
    </source>
</evidence>
<protein>
    <submittedName>
        <fullName evidence="5">Uncharacterized protein LOC116193637</fullName>
    </submittedName>
</protein>
<evidence type="ECO:0000256" key="1">
    <source>
        <dbReference type="ARBA" id="ARBA00023268"/>
    </source>
</evidence>
<feature type="domain" description="Integrase zinc-binding" evidence="3">
    <location>
        <begin position="169"/>
        <end position="221"/>
    </location>
</feature>